<comment type="caution">
    <text evidence="2">The sequence shown here is derived from an EMBL/GenBank/DDBJ whole genome shotgun (WGS) entry which is preliminary data.</text>
</comment>
<gene>
    <name evidence="2" type="ORF">G2W53_015977</name>
</gene>
<evidence type="ECO:0000313" key="3">
    <source>
        <dbReference type="Proteomes" id="UP000634136"/>
    </source>
</evidence>
<reference evidence="2" key="1">
    <citation type="submission" date="2020-09" db="EMBL/GenBank/DDBJ databases">
        <title>Genome-Enabled Discovery of Anthraquinone Biosynthesis in Senna tora.</title>
        <authorList>
            <person name="Kang S.-H."/>
            <person name="Pandey R.P."/>
            <person name="Lee C.-M."/>
            <person name="Sim J.-S."/>
            <person name="Jeong J.-T."/>
            <person name="Choi B.-S."/>
            <person name="Jung M."/>
            <person name="Ginzburg D."/>
            <person name="Zhao K."/>
            <person name="Won S.Y."/>
            <person name="Oh T.-J."/>
            <person name="Yu Y."/>
            <person name="Kim N.-H."/>
            <person name="Lee O.R."/>
            <person name="Lee T.-H."/>
            <person name="Bashyal P."/>
            <person name="Kim T.-S."/>
            <person name="Lee W.-H."/>
            <person name="Kawkins C."/>
            <person name="Kim C.-K."/>
            <person name="Kim J.S."/>
            <person name="Ahn B.O."/>
            <person name="Rhee S.Y."/>
            <person name="Sohng J.K."/>
        </authorList>
    </citation>
    <scope>NUCLEOTIDE SEQUENCE</scope>
    <source>
        <tissue evidence="2">Leaf</tissue>
    </source>
</reference>
<evidence type="ECO:0000313" key="2">
    <source>
        <dbReference type="EMBL" id="KAF7833644.1"/>
    </source>
</evidence>
<feature type="chain" id="PRO_5032979060" evidence="1">
    <location>
        <begin position="21"/>
        <end position="79"/>
    </location>
</feature>
<keyword evidence="1" id="KW-0732">Signal</keyword>
<accession>A0A834WWJ4</accession>
<feature type="signal peptide" evidence="1">
    <location>
        <begin position="1"/>
        <end position="20"/>
    </location>
</feature>
<sequence>MNLFLTVIRLLGLKVGHIISEVVLIEGGFGKILVKAIMTINTYVSELATNLALWSLTLPCSTATGPASILRIGLEISKR</sequence>
<organism evidence="2 3">
    <name type="scientific">Senna tora</name>
    <dbReference type="NCBI Taxonomy" id="362788"/>
    <lineage>
        <taxon>Eukaryota</taxon>
        <taxon>Viridiplantae</taxon>
        <taxon>Streptophyta</taxon>
        <taxon>Embryophyta</taxon>
        <taxon>Tracheophyta</taxon>
        <taxon>Spermatophyta</taxon>
        <taxon>Magnoliopsida</taxon>
        <taxon>eudicotyledons</taxon>
        <taxon>Gunneridae</taxon>
        <taxon>Pentapetalae</taxon>
        <taxon>rosids</taxon>
        <taxon>fabids</taxon>
        <taxon>Fabales</taxon>
        <taxon>Fabaceae</taxon>
        <taxon>Caesalpinioideae</taxon>
        <taxon>Cassia clade</taxon>
        <taxon>Senna</taxon>
    </lineage>
</organism>
<keyword evidence="3" id="KW-1185">Reference proteome</keyword>
<dbReference type="Proteomes" id="UP000634136">
    <property type="component" value="Unassembled WGS sequence"/>
</dbReference>
<evidence type="ECO:0000256" key="1">
    <source>
        <dbReference type="SAM" id="SignalP"/>
    </source>
</evidence>
<proteinExistence type="predicted"/>
<name>A0A834WWJ4_9FABA</name>
<dbReference type="EMBL" id="JAAIUW010000005">
    <property type="protein sequence ID" value="KAF7833644.1"/>
    <property type="molecule type" value="Genomic_DNA"/>
</dbReference>
<dbReference type="AlphaFoldDB" id="A0A834WWJ4"/>
<protein>
    <submittedName>
        <fullName evidence="2">Uncharacterized protein</fullName>
    </submittedName>
</protein>